<dbReference type="Pfam" id="PF13632">
    <property type="entry name" value="Glyco_trans_2_3"/>
    <property type="match status" value="1"/>
</dbReference>
<feature type="domain" description="Glycosyltransferase 2-like" evidence="6">
    <location>
        <begin position="201"/>
        <end position="297"/>
    </location>
</feature>
<dbReference type="Proteomes" id="UP000525389">
    <property type="component" value="Unassembled WGS sequence"/>
</dbReference>
<sequence>MTTPTLPARPLLPPRPASTPPGTALPTPLGLTLPRPEERWAGDGELRGTAAVVVTYNRKALLARCLDTLLRQSEPLARIYVIDNASTDGTADVVPDHERVTYLRLEHNLGGAYGFAYGVREALKGPYRHVWVMDDDCFAEEDAHAELMKWTGHSEALCGAVVARDGGYDVGHRRNFDPVSLVESWVPAERYALPSTPIDLFTFVGAMIHTDAVRRVGLPVDDFFFMSDDSEYALRLGAHGIGIRLIPASRIWHHGSLSGKPGRHPYNPQKHYYHIRNGLLIRRRYGTSPLWFAVRFWSFAVRGYAGLAKHRNLNWASARLTAEALRDALLDRAYIKEFGKA</sequence>
<comment type="caution">
    <text evidence="7">The sequence shown here is derived from an EMBL/GenBank/DDBJ whole genome shotgun (WGS) entry which is preliminary data.</text>
</comment>
<dbReference type="PANTHER" id="PTHR43179:SF12">
    <property type="entry name" value="GALACTOFURANOSYLTRANSFERASE GLFT2"/>
    <property type="match status" value="1"/>
</dbReference>
<evidence type="ECO:0000256" key="2">
    <source>
        <dbReference type="ARBA" id="ARBA00022676"/>
    </source>
</evidence>
<comment type="similarity">
    <text evidence="1">Belongs to the glycosyltransferase 2 family.</text>
</comment>
<feature type="domain" description="Glycosyltransferase 2-like" evidence="5">
    <location>
        <begin position="52"/>
        <end position="183"/>
    </location>
</feature>
<feature type="compositionally biased region" description="Pro residues" evidence="4">
    <location>
        <begin position="10"/>
        <end position="19"/>
    </location>
</feature>
<evidence type="ECO:0000256" key="4">
    <source>
        <dbReference type="SAM" id="MobiDB-lite"/>
    </source>
</evidence>
<accession>A0A7W8GE06</accession>
<name>A0A7W8GE06_9DEIO</name>
<evidence type="ECO:0000256" key="1">
    <source>
        <dbReference type="ARBA" id="ARBA00006739"/>
    </source>
</evidence>
<organism evidence="7 8">
    <name type="scientific">Deinococcus budaensis</name>
    <dbReference type="NCBI Taxonomy" id="1665626"/>
    <lineage>
        <taxon>Bacteria</taxon>
        <taxon>Thermotogati</taxon>
        <taxon>Deinococcota</taxon>
        <taxon>Deinococci</taxon>
        <taxon>Deinococcales</taxon>
        <taxon>Deinococcaceae</taxon>
        <taxon>Deinococcus</taxon>
    </lineage>
</organism>
<dbReference type="InterPro" id="IPR029044">
    <property type="entry name" value="Nucleotide-diphossugar_trans"/>
</dbReference>
<evidence type="ECO:0000259" key="5">
    <source>
        <dbReference type="Pfam" id="PF00535"/>
    </source>
</evidence>
<dbReference type="RefSeq" id="WP_184026971.1">
    <property type="nucleotide sequence ID" value="NZ_JACHFN010000004.1"/>
</dbReference>
<dbReference type="PANTHER" id="PTHR43179">
    <property type="entry name" value="RHAMNOSYLTRANSFERASE WBBL"/>
    <property type="match status" value="1"/>
</dbReference>
<keyword evidence="3 7" id="KW-0808">Transferase</keyword>
<feature type="region of interest" description="Disordered" evidence="4">
    <location>
        <begin position="1"/>
        <end position="30"/>
    </location>
</feature>
<dbReference type="SUPFAM" id="SSF53448">
    <property type="entry name" value="Nucleotide-diphospho-sugar transferases"/>
    <property type="match status" value="1"/>
</dbReference>
<dbReference type="EMBL" id="JACHFN010000004">
    <property type="protein sequence ID" value="MBB5233861.1"/>
    <property type="molecule type" value="Genomic_DNA"/>
</dbReference>
<evidence type="ECO:0000259" key="6">
    <source>
        <dbReference type="Pfam" id="PF13632"/>
    </source>
</evidence>
<dbReference type="Pfam" id="PF00535">
    <property type="entry name" value="Glycos_transf_2"/>
    <property type="match status" value="1"/>
</dbReference>
<keyword evidence="2" id="KW-0328">Glycosyltransferase</keyword>
<evidence type="ECO:0000313" key="8">
    <source>
        <dbReference type="Proteomes" id="UP000525389"/>
    </source>
</evidence>
<dbReference type="InterPro" id="IPR001173">
    <property type="entry name" value="Glyco_trans_2-like"/>
</dbReference>
<protein>
    <submittedName>
        <fullName evidence="7">GT2 family glycosyltransferase</fullName>
    </submittedName>
</protein>
<proteinExistence type="inferred from homology"/>
<evidence type="ECO:0000256" key="3">
    <source>
        <dbReference type="ARBA" id="ARBA00022679"/>
    </source>
</evidence>
<dbReference type="Gene3D" id="3.90.550.10">
    <property type="entry name" value="Spore Coat Polysaccharide Biosynthesis Protein SpsA, Chain A"/>
    <property type="match status" value="1"/>
</dbReference>
<evidence type="ECO:0000313" key="7">
    <source>
        <dbReference type="EMBL" id="MBB5233861.1"/>
    </source>
</evidence>
<gene>
    <name evidence="7" type="ORF">HNQ09_001299</name>
</gene>
<reference evidence="7 8" key="1">
    <citation type="submission" date="2020-08" db="EMBL/GenBank/DDBJ databases">
        <title>Genomic Encyclopedia of Type Strains, Phase IV (KMG-IV): sequencing the most valuable type-strain genomes for metagenomic binning, comparative biology and taxonomic classification.</title>
        <authorList>
            <person name="Goeker M."/>
        </authorList>
    </citation>
    <scope>NUCLEOTIDE SEQUENCE [LARGE SCALE GENOMIC DNA]</scope>
    <source>
        <strain evidence="7 8">DSM 101791</strain>
    </source>
</reference>
<keyword evidence="8" id="KW-1185">Reference proteome</keyword>
<dbReference type="GO" id="GO:0016757">
    <property type="term" value="F:glycosyltransferase activity"/>
    <property type="evidence" value="ECO:0007669"/>
    <property type="project" value="UniProtKB-KW"/>
</dbReference>
<dbReference type="AlphaFoldDB" id="A0A7W8GE06"/>
<feature type="compositionally biased region" description="Low complexity" evidence="4">
    <location>
        <begin position="20"/>
        <end position="30"/>
    </location>
</feature>